<dbReference type="STRING" id="181874.A0A409W3N0"/>
<dbReference type="Gene3D" id="1.10.510.10">
    <property type="entry name" value="Transferase(Phosphotransferase) domain 1"/>
    <property type="match status" value="1"/>
</dbReference>
<sequence length="179" mass="20920">MREFEYDFRGEAKPYTRTQRPARYVLIDFGLSIDYSESDVPRLAFPVRGNDRSVPEFQDESLLEQPYNPFPTDVYYVGNAIKMQGKHPWVKGYLDLEYLDPLLADMTQADPSKRPTIDEAVARMEEIIKSRSRCHLRAAVKHPDATTLGKVVRFLPYWARRISFMIRRVHPLPSRNLKT</sequence>
<gene>
    <name evidence="1" type="ORF">CVT24_009136</name>
</gene>
<proteinExistence type="predicted"/>
<keyword evidence="2" id="KW-1185">Reference proteome</keyword>
<dbReference type="EMBL" id="NHTK01005833">
    <property type="protein sequence ID" value="PPQ73144.1"/>
    <property type="molecule type" value="Genomic_DNA"/>
</dbReference>
<organism evidence="1 2">
    <name type="scientific">Panaeolus cyanescens</name>
    <dbReference type="NCBI Taxonomy" id="181874"/>
    <lineage>
        <taxon>Eukaryota</taxon>
        <taxon>Fungi</taxon>
        <taxon>Dikarya</taxon>
        <taxon>Basidiomycota</taxon>
        <taxon>Agaricomycotina</taxon>
        <taxon>Agaricomycetes</taxon>
        <taxon>Agaricomycetidae</taxon>
        <taxon>Agaricales</taxon>
        <taxon>Agaricineae</taxon>
        <taxon>Galeropsidaceae</taxon>
        <taxon>Panaeolus</taxon>
    </lineage>
</organism>
<dbReference type="InterPro" id="IPR011009">
    <property type="entry name" value="Kinase-like_dom_sf"/>
</dbReference>
<protein>
    <recommendedName>
        <fullName evidence="3">Protein kinase domain-containing protein</fullName>
    </recommendedName>
</protein>
<reference evidence="1 2" key="1">
    <citation type="journal article" date="2018" name="Evol. Lett.">
        <title>Horizontal gene cluster transfer increased hallucinogenic mushroom diversity.</title>
        <authorList>
            <person name="Reynolds H.T."/>
            <person name="Vijayakumar V."/>
            <person name="Gluck-Thaler E."/>
            <person name="Korotkin H.B."/>
            <person name="Matheny P.B."/>
            <person name="Slot J.C."/>
        </authorList>
    </citation>
    <scope>NUCLEOTIDE SEQUENCE [LARGE SCALE GENOMIC DNA]</scope>
    <source>
        <strain evidence="1 2">2629</strain>
    </source>
</reference>
<dbReference type="InParanoid" id="A0A409W3N0"/>
<dbReference type="OrthoDB" id="5987198at2759"/>
<evidence type="ECO:0000313" key="1">
    <source>
        <dbReference type="EMBL" id="PPQ73144.1"/>
    </source>
</evidence>
<name>A0A409W3N0_9AGAR</name>
<evidence type="ECO:0000313" key="2">
    <source>
        <dbReference type="Proteomes" id="UP000284842"/>
    </source>
</evidence>
<dbReference type="Proteomes" id="UP000284842">
    <property type="component" value="Unassembled WGS sequence"/>
</dbReference>
<dbReference type="AlphaFoldDB" id="A0A409W3N0"/>
<accession>A0A409W3N0</accession>
<dbReference type="SUPFAM" id="SSF56112">
    <property type="entry name" value="Protein kinase-like (PK-like)"/>
    <property type="match status" value="1"/>
</dbReference>
<evidence type="ECO:0008006" key="3">
    <source>
        <dbReference type="Google" id="ProtNLM"/>
    </source>
</evidence>
<comment type="caution">
    <text evidence="1">The sequence shown here is derived from an EMBL/GenBank/DDBJ whole genome shotgun (WGS) entry which is preliminary data.</text>
</comment>